<reference evidence="2" key="1">
    <citation type="journal article" date="2019" name="Int. J. Syst. Evol. Microbiol.">
        <title>The Global Catalogue of Microorganisms (GCM) 10K type strain sequencing project: providing services to taxonomists for standard genome sequencing and annotation.</title>
        <authorList>
            <consortium name="The Broad Institute Genomics Platform"/>
            <consortium name="The Broad Institute Genome Sequencing Center for Infectious Disease"/>
            <person name="Wu L."/>
            <person name="Ma J."/>
        </authorList>
    </citation>
    <scope>NUCLEOTIDE SEQUENCE [LARGE SCALE GENOMIC DNA]</scope>
    <source>
        <strain evidence="2">CCUG 55608</strain>
    </source>
</reference>
<organism evidence="1 2">
    <name type="scientific">Larkinella insperata</name>
    <dbReference type="NCBI Taxonomy" id="332158"/>
    <lineage>
        <taxon>Bacteria</taxon>
        <taxon>Pseudomonadati</taxon>
        <taxon>Bacteroidota</taxon>
        <taxon>Cytophagia</taxon>
        <taxon>Cytophagales</taxon>
        <taxon>Spirosomataceae</taxon>
        <taxon>Larkinella</taxon>
    </lineage>
</organism>
<dbReference type="RefSeq" id="WP_379885754.1">
    <property type="nucleotide sequence ID" value="NZ_JBHTLP010000045.1"/>
</dbReference>
<evidence type="ECO:0000313" key="2">
    <source>
        <dbReference type="Proteomes" id="UP001597116"/>
    </source>
</evidence>
<gene>
    <name evidence="1" type="ORF">ACFQ4C_30155</name>
</gene>
<name>A0ABW3QLM9_9BACT</name>
<keyword evidence="2" id="KW-1185">Reference proteome</keyword>
<comment type="caution">
    <text evidence="1">The sequence shown here is derived from an EMBL/GenBank/DDBJ whole genome shotgun (WGS) entry which is preliminary data.</text>
</comment>
<accession>A0ABW3QLM9</accession>
<dbReference type="EMBL" id="JBHTLP010000045">
    <property type="protein sequence ID" value="MFD1145428.1"/>
    <property type="molecule type" value="Genomic_DNA"/>
</dbReference>
<protein>
    <submittedName>
        <fullName evidence="1">Uncharacterized protein</fullName>
    </submittedName>
</protein>
<sequence>MIKNYLSAGLVYSLLLVPGYAQKLVATTDVPLTNFVRLPFPVELVSFGLNPDGGLRYQTGMAVSDRPAATTDAAKPRGAMASPTGTYIYSGGIDASAQALAGSGLVYARFTPRVQIPPETPVD</sequence>
<dbReference type="Proteomes" id="UP001597116">
    <property type="component" value="Unassembled WGS sequence"/>
</dbReference>
<proteinExistence type="predicted"/>
<evidence type="ECO:0000313" key="1">
    <source>
        <dbReference type="EMBL" id="MFD1145428.1"/>
    </source>
</evidence>